<evidence type="ECO:0000313" key="4">
    <source>
        <dbReference type="Proteomes" id="UP000008076"/>
    </source>
</evidence>
<gene>
    <name evidence="3" type="ORF">EDI_289610</name>
</gene>
<evidence type="ECO:0000256" key="1">
    <source>
        <dbReference type="SAM" id="Coils"/>
    </source>
</evidence>
<accession>B0EVB5</accession>
<reference evidence="4" key="1">
    <citation type="submission" date="2007-12" db="EMBL/GenBank/DDBJ databases">
        <title>Annotation of Entamoeba dispar SAW760.</title>
        <authorList>
            <person name="Lorenzi H."/>
            <person name="Inman J."/>
            <person name="Schobel S."/>
            <person name="Amedeo P."/>
            <person name="Caler E."/>
        </authorList>
    </citation>
    <scope>NUCLEOTIDE SEQUENCE [LARGE SCALE GENOMIC DNA]</scope>
    <source>
        <strain evidence="4">ATCC PRA-260 / SAW760</strain>
    </source>
</reference>
<dbReference type="OMA" id="KMAKMNQ"/>
<dbReference type="Gene3D" id="6.10.140.1230">
    <property type="match status" value="1"/>
</dbReference>
<dbReference type="eggNOG" id="KOG3230">
    <property type="taxonomic scope" value="Eukaryota"/>
</dbReference>
<dbReference type="KEGG" id="edi:EDI_289610"/>
<dbReference type="AlphaFoldDB" id="B0EVB5"/>
<dbReference type="OrthoDB" id="2329734at2759"/>
<dbReference type="VEuPathDB" id="AmoebaDB:EDI_289610"/>
<feature type="compositionally biased region" description="Acidic residues" evidence="2">
    <location>
        <begin position="229"/>
        <end position="239"/>
    </location>
</feature>
<keyword evidence="1" id="KW-0175">Coiled coil</keyword>
<dbReference type="EMBL" id="DS551057">
    <property type="protein sequence ID" value="EDR21527.1"/>
    <property type="molecule type" value="Genomic_DNA"/>
</dbReference>
<protein>
    <submittedName>
        <fullName evidence="3">Charged multivesicular body protein 2A, putative</fullName>
    </submittedName>
</protein>
<dbReference type="RefSeq" id="XP_001741991.1">
    <property type="nucleotide sequence ID" value="XM_001741939.1"/>
</dbReference>
<feature type="compositionally biased region" description="Basic and acidic residues" evidence="2">
    <location>
        <begin position="182"/>
        <end position="197"/>
    </location>
</feature>
<keyword evidence="4" id="KW-1185">Reference proteome</keyword>
<sequence length="247" mass="28029">MSKLFHKKTPQEIVREQKLNISKSIREITRESKRLEREEVRLTNEIRKMARLGRTNTVKVMAADLVKTKKQIDKLQVVIAQLNSTKMKLTEMSSMVAVTEAMNGVTNAMRKVNEATKLPAMQKVMNDFEKQNAELGIKNTMVSDMVNEGYEGDDIEEETELEVDKVLTEIGLDVENGLKPVPETRQRNTRLKERRQVQMEGGVKTKKGSNEQPEDLDVPGSRVPKAFNEGEEDGDDDDDIVSRIANL</sequence>
<dbReference type="InterPro" id="IPR005024">
    <property type="entry name" value="Snf7_fam"/>
</dbReference>
<dbReference type="GeneID" id="5886875"/>
<evidence type="ECO:0000313" key="3">
    <source>
        <dbReference type="EMBL" id="EDR21527.1"/>
    </source>
</evidence>
<evidence type="ECO:0000256" key="2">
    <source>
        <dbReference type="SAM" id="MobiDB-lite"/>
    </source>
</evidence>
<dbReference type="Proteomes" id="UP000008076">
    <property type="component" value="Unassembled WGS sequence"/>
</dbReference>
<dbReference type="PANTHER" id="PTHR10476">
    <property type="entry name" value="CHARGED MULTIVESICULAR BODY PROTEIN"/>
    <property type="match status" value="1"/>
</dbReference>
<proteinExistence type="predicted"/>
<name>B0EVB5_ENTDS</name>
<organism evidence="4">
    <name type="scientific">Entamoeba dispar (strain ATCC PRA-260 / SAW760)</name>
    <dbReference type="NCBI Taxonomy" id="370354"/>
    <lineage>
        <taxon>Eukaryota</taxon>
        <taxon>Amoebozoa</taxon>
        <taxon>Evosea</taxon>
        <taxon>Archamoebae</taxon>
        <taxon>Mastigamoebida</taxon>
        <taxon>Entamoebidae</taxon>
        <taxon>Entamoeba</taxon>
    </lineage>
</organism>
<dbReference type="Pfam" id="PF03357">
    <property type="entry name" value="Snf7"/>
    <property type="match status" value="1"/>
</dbReference>
<feature type="region of interest" description="Disordered" evidence="2">
    <location>
        <begin position="177"/>
        <end position="247"/>
    </location>
</feature>
<dbReference type="GO" id="GO:0007034">
    <property type="term" value="P:vacuolar transport"/>
    <property type="evidence" value="ECO:0007669"/>
    <property type="project" value="InterPro"/>
</dbReference>
<feature type="coiled-coil region" evidence="1">
    <location>
        <begin position="18"/>
        <end position="85"/>
    </location>
</feature>